<reference evidence="1" key="1">
    <citation type="submission" date="2023-03" db="EMBL/GenBank/DDBJ databases">
        <title>Electrophorus voltai genome.</title>
        <authorList>
            <person name="Bian C."/>
        </authorList>
    </citation>
    <scope>NUCLEOTIDE SEQUENCE</scope>
    <source>
        <strain evidence="1">CB-2022</strain>
        <tissue evidence="1">Muscle</tissue>
    </source>
</reference>
<name>A0AAD8ZRK6_9TELE</name>
<accession>A0AAD8ZRK6</accession>
<gene>
    <name evidence="1" type="ORF">P4O66_021919</name>
</gene>
<dbReference type="Proteomes" id="UP001239994">
    <property type="component" value="Unassembled WGS sequence"/>
</dbReference>
<evidence type="ECO:0000313" key="2">
    <source>
        <dbReference type="Proteomes" id="UP001239994"/>
    </source>
</evidence>
<sequence>MILYAEATEVCEKKKDIVQKIYSCSSKKSISYSFLKLGGFFTGIVTQDDILYHLNNKHNKLDHDKVRYILQYLHSHYVVHGNPRFEGHSVC</sequence>
<organism evidence="1 2">
    <name type="scientific">Electrophorus voltai</name>
    <dbReference type="NCBI Taxonomy" id="2609070"/>
    <lineage>
        <taxon>Eukaryota</taxon>
        <taxon>Metazoa</taxon>
        <taxon>Chordata</taxon>
        <taxon>Craniata</taxon>
        <taxon>Vertebrata</taxon>
        <taxon>Euteleostomi</taxon>
        <taxon>Actinopterygii</taxon>
        <taxon>Neopterygii</taxon>
        <taxon>Teleostei</taxon>
        <taxon>Ostariophysi</taxon>
        <taxon>Gymnotiformes</taxon>
        <taxon>Gymnotoidei</taxon>
        <taxon>Gymnotidae</taxon>
        <taxon>Electrophorus</taxon>
    </lineage>
</organism>
<dbReference type="AlphaFoldDB" id="A0AAD8ZRK6"/>
<dbReference type="EMBL" id="JAROKS010000007">
    <property type="protein sequence ID" value="KAK1802250.1"/>
    <property type="molecule type" value="Genomic_DNA"/>
</dbReference>
<proteinExistence type="predicted"/>
<evidence type="ECO:0000313" key="1">
    <source>
        <dbReference type="EMBL" id="KAK1802250.1"/>
    </source>
</evidence>
<comment type="caution">
    <text evidence="1">The sequence shown here is derived from an EMBL/GenBank/DDBJ whole genome shotgun (WGS) entry which is preliminary data.</text>
</comment>
<keyword evidence="2" id="KW-1185">Reference proteome</keyword>
<protein>
    <submittedName>
        <fullName evidence="1">Uncharacterized protein</fullName>
    </submittedName>
</protein>